<dbReference type="RefSeq" id="WP_382348833.1">
    <property type="nucleotide sequence ID" value="NZ_JBHMBP010000002.1"/>
</dbReference>
<evidence type="ECO:0000256" key="1">
    <source>
        <dbReference type="SAM" id="Phobius"/>
    </source>
</evidence>
<dbReference type="Proteomes" id="UP001596470">
    <property type="component" value="Unassembled WGS sequence"/>
</dbReference>
<protein>
    <recommendedName>
        <fullName evidence="4">Integral membrane protein</fullName>
    </recommendedName>
</protein>
<name>A0ABW2D8E3_9ACTN</name>
<evidence type="ECO:0008006" key="4">
    <source>
        <dbReference type="Google" id="ProtNLM"/>
    </source>
</evidence>
<keyword evidence="1" id="KW-1133">Transmembrane helix</keyword>
<feature type="transmembrane region" description="Helical" evidence="1">
    <location>
        <begin position="90"/>
        <end position="108"/>
    </location>
</feature>
<dbReference type="EMBL" id="JBHSYS010000002">
    <property type="protein sequence ID" value="MFC6957368.1"/>
    <property type="molecule type" value="Genomic_DNA"/>
</dbReference>
<gene>
    <name evidence="2" type="ORF">ACFQS3_09190</name>
</gene>
<evidence type="ECO:0000313" key="2">
    <source>
        <dbReference type="EMBL" id="MFC6957368.1"/>
    </source>
</evidence>
<comment type="caution">
    <text evidence="2">The sequence shown here is derived from an EMBL/GenBank/DDBJ whole genome shotgun (WGS) entry which is preliminary data.</text>
</comment>
<proteinExistence type="predicted"/>
<sequence>MSRDQTPATGKTRDERVRAAFKGLWTALAQIAVAVAVAIALVLIGAAVGSGSKPDDTDWEGFEWVLAALAAGPLAAAVAGPLIARRLRLAAWPAFFCPVLAAVAVVYGGGSGGLVLGFAALVAAAVAIGFAGGLRVR</sequence>
<evidence type="ECO:0000313" key="3">
    <source>
        <dbReference type="Proteomes" id="UP001596470"/>
    </source>
</evidence>
<feature type="transmembrane region" description="Helical" evidence="1">
    <location>
        <begin position="114"/>
        <end position="134"/>
    </location>
</feature>
<keyword evidence="1" id="KW-0812">Transmembrane</keyword>
<accession>A0ABW2D8E3</accession>
<keyword evidence="3" id="KW-1185">Reference proteome</keyword>
<feature type="transmembrane region" description="Helical" evidence="1">
    <location>
        <begin position="21"/>
        <end position="44"/>
    </location>
</feature>
<keyword evidence="1" id="KW-0472">Membrane</keyword>
<reference evidence="3" key="1">
    <citation type="journal article" date="2019" name="Int. J. Syst. Evol. Microbiol.">
        <title>The Global Catalogue of Microorganisms (GCM) 10K type strain sequencing project: providing services to taxonomists for standard genome sequencing and annotation.</title>
        <authorList>
            <consortium name="The Broad Institute Genomics Platform"/>
            <consortium name="The Broad Institute Genome Sequencing Center for Infectious Disease"/>
            <person name="Wu L."/>
            <person name="Ma J."/>
        </authorList>
    </citation>
    <scope>NUCLEOTIDE SEQUENCE [LARGE SCALE GENOMIC DNA]</scope>
    <source>
        <strain evidence="3">KACC 12634</strain>
    </source>
</reference>
<feature type="transmembrane region" description="Helical" evidence="1">
    <location>
        <begin position="64"/>
        <end position="83"/>
    </location>
</feature>
<organism evidence="2 3">
    <name type="scientific">Glycomyces mayteni</name>
    <dbReference type="NCBI Taxonomy" id="543887"/>
    <lineage>
        <taxon>Bacteria</taxon>
        <taxon>Bacillati</taxon>
        <taxon>Actinomycetota</taxon>
        <taxon>Actinomycetes</taxon>
        <taxon>Glycomycetales</taxon>
        <taxon>Glycomycetaceae</taxon>
        <taxon>Glycomyces</taxon>
    </lineage>
</organism>